<dbReference type="EC" id="3.5.1.16" evidence="11"/>
<dbReference type="EMBL" id="JALKCH010000006">
    <property type="protein sequence ID" value="MCK0197285.1"/>
    <property type="molecule type" value="Genomic_DNA"/>
</dbReference>
<keyword evidence="12" id="KW-1185">Reference proteome</keyword>
<dbReference type="InterPro" id="IPR010169">
    <property type="entry name" value="AcOrn-deacetyl"/>
</dbReference>
<dbReference type="PANTHER" id="PTHR43808:SF31">
    <property type="entry name" value="N-ACETYL-L-CITRULLINE DEACETYLASE"/>
    <property type="match status" value="1"/>
</dbReference>
<keyword evidence="7 11" id="KW-0378">Hydrolase</keyword>
<evidence type="ECO:0000256" key="6">
    <source>
        <dbReference type="ARBA" id="ARBA00022723"/>
    </source>
</evidence>
<dbReference type="Proteomes" id="UP001203284">
    <property type="component" value="Unassembled WGS sequence"/>
</dbReference>
<dbReference type="PROSITE" id="PS00759">
    <property type="entry name" value="ARGE_DAPE_CPG2_2"/>
    <property type="match status" value="1"/>
</dbReference>
<evidence type="ECO:0000256" key="1">
    <source>
        <dbReference type="ARBA" id="ARBA00001947"/>
    </source>
</evidence>
<dbReference type="CDD" id="cd03894">
    <property type="entry name" value="M20_ArgE"/>
    <property type="match status" value="1"/>
</dbReference>
<dbReference type="PANTHER" id="PTHR43808">
    <property type="entry name" value="ACETYLORNITHINE DEACETYLASE"/>
    <property type="match status" value="1"/>
</dbReference>
<dbReference type="Gene3D" id="3.40.630.10">
    <property type="entry name" value="Zn peptidases"/>
    <property type="match status" value="1"/>
</dbReference>
<evidence type="ECO:0000256" key="7">
    <source>
        <dbReference type="ARBA" id="ARBA00022801"/>
    </source>
</evidence>
<dbReference type="InterPro" id="IPR002933">
    <property type="entry name" value="Peptidase_M20"/>
</dbReference>
<evidence type="ECO:0000256" key="8">
    <source>
        <dbReference type="ARBA" id="ARBA00022833"/>
    </source>
</evidence>
<dbReference type="InterPro" id="IPR050072">
    <property type="entry name" value="Peptidase_M20A"/>
</dbReference>
<keyword evidence="5" id="KW-0028">Amino-acid biosynthesis</keyword>
<dbReference type="InterPro" id="IPR011650">
    <property type="entry name" value="Peptidase_M20_dimer"/>
</dbReference>
<sequence>MNEGALMAMAADATPARMMVGTEALLADLIGFDSVSRHSNRAIVDYIVAHLASHGVPSYLLPNAAGDKWAILASIGPLDRPGVVLSAHTDVVPVEGQDWSSPPFAATTRGGRIFGRGATDMKGFIATVLAAVPDFIAAASETPIHIALSYDEELGCAGADDLVAAVAALPARPALCIVGEPTGLNVACAHKGKLARRLVFTGRGGHSALPHRAANAVEAAARMAVALADLGRDLRLRSDAAFDPPWSSVHVGSLHGGGALNLVPDRAVLEFEVRTIPGEDEAALVARLDALVEEARAALKAQAPEADVAVEPISAYPGLATAPDSRATRLACDLAQMEGEPVTLAFGTEAGLYAKAGIPTIVCGPGDISRAHKADEWIGRDELAAAGAMMARIAARLGTPVEDWPASPV</sequence>
<dbReference type="SUPFAM" id="SSF53187">
    <property type="entry name" value="Zn-dependent exopeptidases"/>
    <property type="match status" value="1"/>
</dbReference>
<dbReference type="GO" id="GO:0008777">
    <property type="term" value="F:acetylornithine deacetylase activity"/>
    <property type="evidence" value="ECO:0007669"/>
    <property type="project" value="UniProtKB-EC"/>
</dbReference>
<dbReference type="SUPFAM" id="SSF55031">
    <property type="entry name" value="Bacterial exopeptidase dimerisation domain"/>
    <property type="match status" value="1"/>
</dbReference>
<dbReference type="RefSeq" id="WP_247028965.1">
    <property type="nucleotide sequence ID" value="NZ_JALKCH010000006.1"/>
</dbReference>
<dbReference type="InterPro" id="IPR036264">
    <property type="entry name" value="Bact_exopeptidase_dim_dom"/>
</dbReference>
<dbReference type="NCBIfam" id="NF005710">
    <property type="entry name" value="PRK07522.1"/>
    <property type="match status" value="1"/>
</dbReference>
<keyword evidence="8" id="KW-0862">Zinc</keyword>
<evidence type="ECO:0000256" key="3">
    <source>
        <dbReference type="ARBA" id="ARBA00022490"/>
    </source>
</evidence>
<proteinExistence type="inferred from homology"/>
<keyword evidence="3" id="KW-0963">Cytoplasm</keyword>
<evidence type="ECO:0000256" key="2">
    <source>
        <dbReference type="ARBA" id="ARBA00005691"/>
    </source>
</evidence>
<accession>A0ABT0DBH4</accession>
<dbReference type="Pfam" id="PF01546">
    <property type="entry name" value="Peptidase_M20"/>
    <property type="match status" value="1"/>
</dbReference>
<name>A0ABT0DBH4_9HYPH</name>
<dbReference type="Gene3D" id="3.30.70.360">
    <property type="match status" value="1"/>
</dbReference>
<dbReference type="InterPro" id="IPR001261">
    <property type="entry name" value="ArgE/DapE_CS"/>
</dbReference>
<comment type="similarity">
    <text evidence="2">Belongs to the peptidase M20A family. ArgE subfamily.</text>
</comment>
<dbReference type="Pfam" id="PF07687">
    <property type="entry name" value="M20_dimer"/>
    <property type="match status" value="1"/>
</dbReference>
<dbReference type="NCBIfam" id="TIGR01892">
    <property type="entry name" value="AcOrn-deacetyl"/>
    <property type="match status" value="1"/>
</dbReference>
<keyword evidence="4" id="KW-0055">Arginine biosynthesis</keyword>
<evidence type="ECO:0000313" key="11">
    <source>
        <dbReference type="EMBL" id="MCK0197285.1"/>
    </source>
</evidence>
<feature type="domain" description="Peptidase M20 dimerisation" evidence="10">
    <location>
        <begin position="189"/>
        <end position="295"/>
    </location>
</feature>
<evidence type="ECO:0000256" key="5">
    <source>
        <dbReference type="ARBA" id="ARBA00022605"/>
    </source>
</evidence>
<gene>
    <name evidence="11" type="primary">argE</name>
    <name evidence="11" type="ORF">MWN34_10215</name>
</gene>
<evidence type="ECO:0000259" key="10">
    <source>
        <dbReference type="Pfam" id="PF07687"/>
    </source>
</evidence>
<evidence type="ECO:0000256" key="4">
    <source>
        <dbReference type="ARBA" id="ARBA00022571"/>
    </source>
</evidence>
<evidence type="ECO:0000256" key="9">
    <source>
        <dbReference type="ARBA" id="ARBA00023285"/>
    </source>
</evidence>
<comment type="cofactor">
    <cofactor evidence="1">
        <name>Zn(2+)</name>
        <dbReference type="ChEBI" id="CHEBI:29105"/>
    </cofactor>
</comment>
<reference evidence="11 12" key="1">
    <citation type="submission" date="2022-04" db="EMBL/GenBank/DDBJ databases">
        <authorList>
            <person name="Grouzdev D.S."/>
            <person name="Pantiukh K.S."/>
            <person name="Krutkina M.S."/>
        </authorList>
    </citation>
    <scope>NUCLEOTIDE SEQUENCE [LARGE SCALE GENOMIC DNA]</scope>
    <source>
        <strain evidence="11 12">6x-1</strain>
    </source>
</reference>
<organism evidence="11 12">
    <name type="scientific">Ancylobacter crimeensis</name>
    <dbReference type="NCBI Taxonomy" id="2579147"/>
    <lineage>
        <taxon>Bacteria</taxon>
        <taxon>Pseudomonadati</taxon>
        <taxon>Pseudomonadota</taxon>
        <taxon>Alphaproteobacteria</taxon>
        <taxon>Hyphomicrobiales</taxon>
        <taxon>Xanthobacteraceae</taxon>
        <taxon>Ancylobacter</taxon>
    </lineage>
</organism>
<keyword evidence="6" id="KW-0479">Metal-binding</keyword>
<comment type="caution">
    <text evidence="11">The sequence shown here is derived from an EMBL/GenBank/DDBJ whole genome shotgun (WGS) entry which is preliminary data.</text>
</comment>
<protein>
    <submittedName>
        <fullName evidence="11">Acetylornithine deacetylase</fullName>
        <ecNumber evidence="11">3.5.1.16</ecNumber>
    </submittedName>
</protein>
<evidence type="ECO:0000313" key="12">
    <source>
        <dbReference type="Proteomes" id="UP001203284"/>
    </source>
</evidence>
<keyword evidence="9" id="KW-0170">Cobalt</keyword>